<dbReference type="EMBL" id="LR900073">
    <property type="protein sequence ID" value="CAD7244077.1"/>
    <property type="molecule type" value="Genomic_DNA"/>
</dbReference>
<dbReference type="EMBL" id="CAJPEV010000556">
    <property type="protein sequence ID" value="CAG0886432.1"/>
    <property type="molecule type" value="Genomic_DNA"/>
</dbReference>
<dbReference type="InterPro" id="IPR018108">
    <property type="entry name" value="MCP_transmembrane"/>
</dbReference>
<evidence type="ECO:0000256" key="9">
    <source>
        <dbReference type="ARBA" id="ARBA00023136"/>
    </source>
</evidence>
<name>A0A7R9A1D7_9CRUS</name>
<dbReference type="PROSITE" id="PS50920">
    <property type="entry name" value="SOLCAR"/>
    <property type="match status" value="3"/>
</dbReference>
<dbReference type="InterPro" id="IPR052465">
    <property type="entry name" value="Mito_NAD+_Carrier"/>
</dbReference>
<dbReference type="SUPFAM" id="SSF103506">
    <property type="entry name" value="Mitochondrial carrier"/>
    <property type="match status" value="1"/>
</dbReference>
<comment type="similarity">
    <text evidence="2 11">Belongs to the mitochondrial carrier (TC 2.A.29) family.</text>
</comment>
<dbReference type="GO" id="GO:0051724">
    <property type="term" value="F:NAD transmembrane transporter activity"/>
    <property type="evidence" value="ECO:0007669"/>
    <property type="project" value="TreeGrafter"/>
</dbReference>
<evidence type="ECO:0000256" key="6">
    <source>
        <dbReference type="ARBA" id="ARBA00022792"/>
    </source>
</evidence>
<keyword evidence="7" id="KW-1133">Transmembrane helix</keyword>
<keyword evidence="13" id="KW-1185">Reference proteome</keyword>
<comment type="subcellular location">
    <subcellularLocation>
        <location evidence="1">Mitochondrion inner membrane</location>
        <topology evidence="1">Multi-pass membrane protein</topology>
    </subcellularLocation>
</comment>
<accession>A0A7R9A1D7</accession>
<dbReference type="AlphaFoldDB" id="A0A7R9A1D7"/>
<evidence type="ECO:0000256" key="4">
    <source>
        <dbReference type="ARBA" id="ARBA00022692"/>
    </source>
</evidence>
<feature type="repeat" description="Solcar" evidence="10">
    <location>
        <begin position="59"/>
        <end position="143"/>
    </location>
</feature>
<keyword evidence="3 11" id="KW-0813">Transport</keyword>
<evidence type="ECO:0000256" key="8">
    <source>
        <dbReference type="ARBA" id="ARBA00023128"/>
    </source>
</evidence>
<keyword evidence="9 10" id="KW-0472">Membrane</keyword>
<protein>
    <recommendedName>
        <fullName evidence="14">Solute carrier family 25 member 51</fullName>
    </recommendedName>
</protein>
<keyword evidence="5" id="KW-0677">Repeat</keyword>
<evidence type="ECO:0000256" key="5">
    <source>
        <dbReference type="ARBA" id="ARBA00022737"/>
    </source>
</evidence>
<evidence type="ECO:0000256" key="7">
    <source>
        <dbReference type="ARBA" id="ARBA00022989"/>
    </source>
</evidence>
<sequence length="244" mass="28368">MLHGIKIKKAARMVYHEGFHNLYRGYLPPLCQKTTSLALMFGVYDTFQREILLLDPSLNRHIVNAVSAFGAGTVEAVLTPFERVQTLMQDKAYHGHFRNTLHAFRFLWPFGIAEYYRGLVPILIRNGPSNILFFELRGEVKAHLPMPRSSTWYTEFYGDFVSGACIGAFISTLCYPLNVVKTQMQSVVGEKEYTRFLQAAHYVYEERNRSWRRIFRGFHLNYTRALVSWGVINASYEVLRKFVY</sequence>
<evidence type="ECO:0000256" key="3">
    <source>
        <dbReference type="ARBA" id="ARBA00022448"/>
    </source>
</evidence>
<dbReference type="InterPro" id="IPR023395">
    <property type="entry name" value="MCP_dom_sf"/>
</dbReference>
<dbReference type="GO" id="GO:0005743">
    <property type="term" value="C:mitochondrial inner membrane"/>
    <property type="evidence" value="ECO:0007669"/>
    <property type="project" value="UniProtKB-SubCell"/>
</dbReference>
<dbReference type="Gene3D" id="1.50.40.10">
    <property type="entry name" value="Mitochondrial carrier domain"/>
    <property type="match status" value="1"/>
</dbReference>
<evidence type="ECO:0000313" key="13">
    <source>
        <dbReference type="Proteomes" id="UP000677054"/>
    </source>
</evidence>
<evidence type="ECO:0000256" key="2">
    <source>
        <dbReference type="ARBA" id="ARBA00006375"/>
    </source>
</evidence>
<dbReference type="PANTHER" id="PTHR46131:SF1">
    <property type="entry name" value="SD08549P"/>
    <property type="match status" value="1"/>
</dbReference>
<feature type="repeat" description="Solcar" evidence="10">
    <location>
        <begin position="154"/>
        <end position="242"/>
    </location>
</feature>
<evidence type="ECO:0000256" key="1">
    <source>
        <dbReference type="ARBA" id="ARBA00004448"/>
    </source>
</evidence>
<evidence type="ECO:0000256" key="10">
    <source>
        <dbReference type="PROSITE-ProRule" id="PRU00282"/>
    </source>
</evidence>
<proteinExistence type="inferred from homology"/>
<evidence type="ECO:0000256" key="11">
    <source>
        <dbReference type="RuleBase" id="RU000488"/>
    </source>
</evidence>
<keyword evidence="6" id="KW-0999">Mitochondrion inner membrane</keyword>
<dbReference type="PANTHER" id="PTHR46131">
    <property type="entry name" value="SD08549P"/>
    <property type="match status" value="1"/>
</dbReference>
<feature type="repeat" description="Solcar" evidence="10">
    <location>
        <begin position="1"/>
        <end position="50"/>
    </location>
</feature>
<keyword evidence="8" id="KW-0496">Mitochondrion</keyword>
<dbReference type="OrthoDB" id="2139348at2759"/>
<reference evidence="12" key="1">
    <citation type="submission" date="2020-11" db="EMBL/GenBank/DDBJ databases">
        <authorList>
            <person name="Tran Van P."/>
        </authorList>
    </citation>
    <scope>NUCLEOTIDE SEQUENCE</scope>
</reference>
<evidence type="ECO:0000313" key="12">
    <source>
        <dbReference type="EMBL" id="CAD7244077.1"/>
    </source>
</evidence>
<dbReference type="Pfam" id="PF00153">
    <property type="entry name" value="Mito_carr"/>
    <property type="match status" value="3"/>
</dbReference>
<dbReference type="Proteomes" id="UP000677054">
    <property type="component" value="Unassembled WGS sequence"/>
</dbReference>
<keyword evidence="4 10" id="KW-0812">Transmembrane</keyword>
<gene>
    <name evidence="12" type="ORF">DSTB1V02_LOCUS3981</name>
</gene>
<evidence type="ECO:0008006" key="14">
    <source>
        <dbReference type="Google" id="ProtNLM"/>
    </source>
</evidence>
<organism evidence="12">
    <name type="scientific">Darwinula stevensoni</name>
    <dbReference type="NCBI Taxonomy" id="69355"/>
    <lineage>
        <taxon>Eukaryota</taxon>
        <taxon>Metazoa</taxon>
        <taxon>Ecdysozoa</taxon>
        <taxon>Arthropoda</taxon>
        <taxon>Crustacea</taxon>
        <taxon>Oligostraca</taxon>
        <taxon>Ostracoda</taxon>
        <taxon>Podocopa</taxon>
        <taxon>Podocopida</taxon>
        <taxon>Darwinulocopina</taxon>
        <taxon>Darwinuloidea</taxon>
        <taxon>Darwinulidae</taxon>
        <taxon>Darwinula</taxon>
    </lineage>
</organism>